<comment type="caution">
    <text evidence="2">The sequence shown here is derived from an EMBL/GenBank/DDBJ whole genome shotgun (WGS) entry which is preliminary data.</text>
</comment>
<evidence type="ECO:0000256" key="1">
    <source>
        <dbReference type="SAM" id="MobiDB-lite"/>
    </source>
</evidence>
<accession>M5EH83</accession>
<dbReference type="AlphaFoldDB" id="M5EH83"/>
<protein>
    <submittedName>
        <fullName evidence="2">Uncharacterized protein</fullName>
    </submittedName>
</protein>
<name>M5EH83_9HYPH</name>
<reference evidence="2 3" key="1">
    <citation type="submission" date="2013-02" db="EMBL/GenBank/DDBJ databases">
        <authorList>
            <person name="Genoscope - CEA"/>
        </authorList>
    </citation>
    <scope>NUCLEOTIDE SEQUENCE [LARGE SCALE GENOMIC DNA]</scope>
    <source>
        <strain evidence="2 3">STM 2683</strain>
    </source>
</reference>
<feature type="compositionally biased region" description="Polar residues" evidence="1">
    <location>
        <begin position="144"/>
        <end position="156"/>
    </location>
</feature>
<feature type="compositionally biased region" description="Low complexity" evidence="1">
    <location>
        <begin position="95"/>
        <end position="104"/>
    </location>
</feature>
<dbReference type="Proteomes" id="UP000012062">
    <property type="component" value="Unassembled WGS sequence"/>
</dbReference>
<gene>
    <name evidence="2" type="ORF">MESS2_110050</name>
</gene>
<evidence type="ECO:0000313" key="2">
    <source>
        <dbReference type="EMBL" id="CCV03630.1"/>
    </source>
</evidence>
<evidence type="ECO:0000313" key="3">
    <source>
        <dbReference type="Proteomes" id="UP000012062"/>
    </source>
</evidence>
<dbReference type="EMBL" id="CAUM01000013">
    <property type="protein sequence ID" value="CCV03630.1"/>
    <property type="molecule type" value="Genomic_DNA"/>
</dbReference>
<organism evidence="2 3">
    <name type="scientific">Mesorhizobium metallidurans STM 2683</name>
    <dbReference type="NCBI Taxonomy" id="1297569"/>
    <lineage>
        <taxon>Bacteria</taxon>
        <taxon>Pseudomonadati</taxon>
        <taxon>Pseudomonadota</taxon>
        <taxon>Alphaproteobacteria</taxon>
        <taxon>Hyphomicrobiales</taxon>
        <taxon>Phyllobacteriaceae</taxon>
        <taxon>Mesorhizobium</taxon>
    </lineage>
</organism>
<feature type="region of interest" description="Disordered" evidence="1">
    <location>
        <begin position="90"/>
        <end position="156"/>
    </location>
</feature>
<keyword evidence="3" id="KW-1185">Reference proteome</keyword>
<sequence length="156" mass="17279">MALCALFRQPASGWPGEKPLFGRTAIRQLHVGDDVLAIRHVIGDHDIHPRLQRIEVGFGVQLVGFAVVKRQRQRVLVDLLDQAFRLAGEGGGGNQQCRGNGANQDTHHRPLIIAPAGWRRGFNRPVKGSRNQPNVSKLNPPDHSLTTVENANRRQL</sequence>
<proteinExistence type="predicted"/>